<proteinExistence type="predicted"/>
<dbReference type="EMBL" id="MCFG01000364">
    <property type="protein sequence ID" value="ORX75319.1"/>
    <property type="molecule type" value="Genomic_DNA"/>
</dbReference>
<evidence type="ECO:0000313" key="3">
    <source>
        <dbReference type="Proteomes" id="UP000193944"/>
    </source>
</evidence>
<feature type="non-terminal residue" evidence="2">
    <location>
        <position position="241"/>
    </location>
</feature>
<name>A0A1Y1WP50_9FUNG</name>
<dbReference type="InterPro" id="IPR021109">
    <property type="entry name" value="Peptidase_aspartic_dom_sf"/>
</dbReference>
<sequence>MTENLVTQEGAPTEEVAFTKAFLSTDETAQSDDSGVLEVLCLLDSGSNCNYISSELVKILHLKETPKRTQHVTSGGRTTTQGEVNVSFGVFDKDELHGYILKNTKMSVLNSPKYMFSIGKQMERKYNLPFNNIKEIIIHPEPNNDKQATCDAVTLGLAQVPTDVKSTRIADKTVVSMVTHITPESNVPLNQIGQETILTQPEQNELVPNNNLPSLHPIIIPESEGTESDTSTTSMNTVSHH</sequence>
<protein>
    <recommendedName>
        <fullName evidence="4">Peptidase aspartic putative domain-containing protein</fullName>
    </recommendedName>
</protein>
<reference evidence="2 3" key="2">
    <citation type="submission" date="2016-08" db="EMBL/GenBank/DDBJ databases">
        <title>Pervasive Adenine N6-methylation of Active Genes in Fungi.</title>
        <authorList>
            <consortium name="DOE Joint Genome Institute"/>
            <person name="Mondo S.J."/>
            <person name="Dannebaum R.O."/>
            <person name="Kuo R.C."/>
            <person name="Labutti K."/>
            <person name="Haridas S."/>
            <person name="Kuo A."/>
            <person name="Salamov A."/>
            <person name="Ahrendt S.R."/>
            <person name="Lipzen A."/>
            <person name="Sullivan W."/>
            <person name="Andreopoulos W.B."/>
            <person name="Clum A."/>
            <person name="Lindquist E."/>
            <person name="Daum C."/>
            <person name="Ramamoorthy G.K."/>
            <person name="Gryganskyi A."/>
            <person name="Culley D."/>
            <person name="Magnuson J.K."/>
            <person name="James T.Y."/>
            <person name="O'Malley M.A."/>
            <person name="Stajich J.E."/>
            <person name="Spatafora J.W."/>
            <person name="Visel A."/>
            <person name="Grigoriev I.V."/>
        </authorList>
    </citation>
    <scope>NUCLEOTIDE SEQUENCE [LARGE SCALE GENOMIC DNA]</scope>
    <source>
        <strain evidence="2 3">S4</strain>
    </source>
</reference>
<dbReference type="Gene3D" id="2.40.70.10">
    <property type="entry name" value="Acid Proteases"/>
    <property type="match status" value="1"/>
</dbReference>
<gene>
    <name evidence="2" type="ORF">BCR32DRAFT_304864</name>
</gene>
<feature type="region of interest" description="Disordered" evidence="1">
    <location>
        <begin position="221"/>
        <end position="241"/>
    </location>
</feature>
<reference evidence="2 3" key="1">
    <citation type="submission" date="2016-08" db="EMBL/GenBank/DDBJ databases">
        <title>A Parts List for Fungal Cellulosomes Revealed by Comparative Genomics.</title>
        <authorList>
            <consortium name="DOE Joint Genome Institute"/>
            <person name="Haitjema C.H."/>
            <person name="Gilmore S.P."/>
            <person name="Henske J.K."/>
            <person name="Solomon K.V."/>
            <person name="De Groot R."/>
            <person name="Kuo A."/>
            <person name="Mondo S.J."/>
            <person name="Salamov A.A."/>
            <person name="Labutti K."/>
            <person name="Zhao Z."/>
            <person name="Chiniquy J."/>
            <person name="Barry K."/>
            <person name="Brewer H.M."/>
            <person name="Purvine S.O."/>
            <person name="Wright A.T."/>
            <person name="Boxma B."/>
            <person name="Van Alen T."/>
            <person name="Hackstein J.H."/>
            <person name="Baker S.E."/>
            <person name="Grigoriev I.V."/>
            <person name="O'Malley M.A."/>
        </authorList>
    </citation>
    <scope>NUCLEOTIDE SEQUENCE [LARGE SCALE GENOMIC DNA]</scope>
    <source>
        <strain evidence="2 3">S4</strain>
    </source>
</reference>
<dbReference type="CDD" id="cd00303">
    <property type="entry name" value="retropepsin_like"/>
    <property type="match status" value="1"/>
</dbReference>
<accession>A0A1Y1WP50</accession>
<dbReference type="Proteomes" id="UP000193944">
    <property type="component" value="Unassembled WGS sequence"/>
</dbReference>
<organism evidence="2 3">
    <name type="scientific">Anaeromyces robustus</name>
    <dbReference type="NCBI Taxonomy" id="1754192"/>
    <lineage>
        <taxon>Eukaryota</taxon>
        <taxon>Fungi</taxon>
        <taxon>Fungi incertae sedis</taxon>
        <taxon>Chytridiomycota</taxon>
        <taxon>Chytridiomycota incertae sedis</taxon>
        <taxon>Neocallimastigomycetes</taxon>
        <taxon>Neocallimastigales</taxon>
        <taxon>Neocallimastigaceae</taxon>
        <taxon>Anaeromyces</taxon>
    </lineage>
</organism>
<evidence type="ECO:0008006" key="4">
    <source>
        <dbReference type="Google" id="ProtNLM"/>
    </source>
</evidence>
<keyword evidence="3" id="KW-1185">Reference proteome</keyword>
<dbReference type="AlphaFoldDB" id="A0A1Y1WP50"/>
<evidence type="ECO:0000313" key="2">
    <source>
        <dbReference type="EMBL" id="ORX75319.1"/>
    </source>
</evidence>
<comment type="caution">
    <text evidence="2">The sequence shown here is derived from an EMBL/GenBank/DDBJ whole genome shotgun (WGS) entry which is preliminary data.</text>
</comment>
<evidence type="ECO:0000256" key="1">
    <source>
        <dbReference type="SAM" id="MobiDB-lite"/>
    </source>
</evidence>
<dbReference type="OrthoDB" id="6626692at2759"/>